<dbReference type="OMA" id="FQRSMQP"/>
<evidence type="ECO:0000256" key="2">
    <source>
        <dbReference type="SAM" id="SignalP"/>
    </source>
</evidence>
<dbReference type="AlphaFoldDB" id="A0A0K3CN86"/>
<dbReference type="EMBL" id="CWKI01000008">
    <property type="protein sequence ID" value="CTR08641.1"/>
    <property type="molecule type" value="Genomic_DNA"/>
</dbReference>
<evidence type="ECO:0000313" key="5">
    <source>
        <dbReference type="Proteomes" id="UP000199069"/>
    </source>
</evidence>
<feature type="region of interest" description="Disordered" evidence="1">
    <location>
        <begin position="24"/>
        <end position="124"/>
    </location>
</feature>
<feature type="compositionally biased region" description="Low complexity" evidence="1">
    <location>
        <begin position="76"/>
        <end position="115"/>
    </location>
</feature>
<name>A0A0K3CN86_RHOTO</name>
<evidence type="ECO:0000256" key="1">
    <source>
        <dbReference type="SAM" id="MobiDB-lite"/>
    </source>
</evidence>
<feature type="signal peptide" evidence="2">
    <location>
        <begin position="1"/>
        <end position="19"/>
    </location>
</feature>
<evidence type="ECO:0000313" key="4">
    <source>
        <dbReference type="EMBL" id="PRQ73346.1"/>
    </source>
</evidence>
<dbReference type="OrthoDB" id="2530041at2759"/>
<feature type="chain" id="PRO_5035993045" evidence="2">
    <location>
        <begin position="20"/>
        <end position="335"/>
    </location>
</feature>
<protein>
    <submittedName>
        <fullName evidence="3">BY PROTMAP: gi|342321502|gb|EGU13435.1| Cell wall surface anchor family protein [Rhodotorula glutinis ATCC 204091]</fullName>
    </submittedName>
</protein>
<feature type="compositionally biased region" description="Low complexity" evidence="1">
    <location>
        <begin position="24"/>
        <end position="41"/>
    </location>
</feature>
<gene>
    <name evidence="3" type="primary">FGENESH: predicted gene_8.357</name>
    <name evidence="4" type="ORF">AAT19DRAFT_16099</name>
    <name evidence="3" type="ORF">BN2166_0045020</name>
</gene>
<reference evidence="4 6" key="2">
    <citation type="journal article" date="2018" name="Elife">
        <title>Functional genomics of lipid metabolism in the oleaginous yeast Rhodosporidium toruloides.</title>
        <authorList>
            <person name="Coradetti S.T."/>
            <person name="Pinel D."/>
            <person name="Geiselman G."/>
            <person name="Ito M."/>
            <person name="Mondo S."/>
            <person name="Reilly M.C."/>
            <person name="Cheng Y.F."/>
            <person name="Bauer S."/>
            <person name="Grigoriev I."/>
            <person name="Gladden J.M."/>
            <person name="Simmons B.A."/>
            <person name="Brem R."/>
            <person name="Arkin A.P."/>
            <person name="Skerker J.M."/>
        </authorList>
    </citation>
    <scope>NUCLEOTIDE SEQUENCE [LARGE SCALE GENOMIC DNA]</scope>
    <source>
        <strain evidence="4 6">NBRC 0880</strain>
    </source>
</reference>
<keyword evidence="2" id="KW-0732">Signal</keyword>
<evidence type="ECO:0000313" key="3">
    <source>
        <dbReference type="EMBL" id="CTR08641.1"/>
    </source>
</evidence>
<feature type="region of interest" description="Disordered" evidence="1">
    <location>
        <begin position="243"/>
        <end position="295"/>
    </location>
</feature>
<keyword evidence="5" id="KW-1185">Reference proteome</keyword>
<dbReference type="Proteomes" id="UP000239560">
    <property type="component" value="Unassembled WGS sequence"/>
</dbReference>
<accession>A0A0K3CN86</accession>
<sequence length="335" mass="31934">MHPSHLAFLLLASLALVQAAPVPQDATTTAAPAAPTPNDAALSSLANPDTSTATAVNFSPEGFQRSMQPPSEDAFNSNPSSSSSLATTDPSTSSTTPSDGTSSLPANGSSSTSTSDDADGLSNILGTLNTLQNSEKMGGAGGATDASSMVSPQDVDAAAAGDAIGSEATPPASPSLANLASVAPPLGAKNALAQEPTYTTVDPATSTSAPFDIGALLASAAASPTDPLSGSVTVATTLPSLTAAAPAPSSSSVDPSLLASSTSDPASSSSASVDTAAASSTSADPSLVASTVADPNPSTIVFDQAGFLAGASFAPEATAPAAEAGAASPAATSAA</sequence>
<dbReference type="Proteomes" id="UP000199069">
    <property type="component" value="Unassembled WGS sequence"/>
</dbReference>
<dbReference type="EMBL" id="LCTV02000008">
    <property type="protein sequence ID" value="PRQ73346.1"/>
    <property type="molecule type" value="Genomic_DNA"/>
</dbReference>
<reference evidence="3 5" key="1">
    <citation type="submission" date="2015-07" db="EMBL/GenBank/DDBJ databases">
        <authorList>
            <person name="Cajimat M.N.B."/>
            <person name="Milazzo M.L."/>
            <person name="Fulhorst C.F."/>
        </authorList>
    </citation>
    <scope>NUCLEOTIDE SEQUENCE [LARGE SCALE GENOMIC DNA]</scope>
    <source>
        <strain evidence="3">Single colony</strain>
    </source>
</reference>
<feature type="compositionally biased region" description="Polar residues" evidence="1">
    <location>
        <begin position="44"/>
        <end position="57"/>
    </location>
</feature>
<organism evidence="3 5">
    <name type="scientific">Rhodotorula toruloides</name>
    <name type="common">Yeast</name>
    <name type="synonym">Rhodosporidium toruloides</name>
    <dbReference type="NCBI Taxonomy" id="5286"/>
    <lineage>
        <taxon>Eukaryota</taxon>
        <taxon>Fungi</taxon>
        <taxon>Dikarya</taxon>
        <taxon>Basidiomycota</taxon>
        <taxon>Pucciniomycotina</taxon>
        <taxon>Microbotryomycetes</taxon>
        <taxon>Sporidiobolales</taxon>
        <taxon>Sporidiobolaceae</taxon>
        <taxon>Rhodotorula</taxon>
    </lineage>
</organism>
<evidence type="ECO:0000313" key="6">
    <source>
        <dbReference type="Proteomes" id="UP000239560"/>
    </source>
</evidence>
<proteinExistence type="predicted"/>
<feature type="compositionally biased region" description="Low complexity" evidence="1">
    <location>
        <begin position="243"/>
        <end position="287"/>
    </location>
</feature>